<keyword evidence="2" id="KW-0813">Transport</keyword>
<dbReference type="InterPro" id="IPR012910">
    <property type="entry name" value="Plug_dom"/>
</dbReference>
<comment type="caution">
    <text evidence="5">The sequence shown here is derived from an EMBL/GenBank/DDBJ whole genome shotgun (WGS) entry which is preliminary data.</text>
</comment>
<dbReference type="EMBL" id="JBHUDG010000015">
    <property type="protein sequence ID" value="MFD1630278.1"/>
    <property type="molecule type" value="Genomic_DNA"/>
</dbReference>
<evidence type="ECO:0000313" key="6">
    <source>
        <dbReference type="Proteomes" id="UP001597118"/>
    </source>
</evidence>
<evidence type="ECO:0000313" key="5">
    <source>
        <dbReference type="EMBL" id="MFD1630278.1"/>
    </source>
</evidence>
<comment type="similarity">
    <text evidence="2">Belongs to the TonB-dependent receptor family.</text>
</comment>
<dbReference type="Gene3D" id="2.60.40.1120">
    <property type="entry name" value="Carboxypeptidase-like, regulatory domain"/>
    <property type="match status" value="1"/>
</dbReference>
<feature type="chain" id="PRO_5045339868" evidence="3">
    <location>
        <begin position="24"/>
        <end position="1105"/>
    </location>
</feature>
<evidence type="ECO:0000256" key="3">
    <source>
        <dbReference type="SAM" id="SignalP"/>
    </source>
</evidence>
<dbReference type="InterPro" id="IPR039426">
    <property type="entry name" value="TonB-dep_rcpt-like"/>
</dbReference>
<keyword evidence="2" id="KW-1134">Transmembrane beta strand</keyword>
<feature type="domain" description="TonB-dependent receptor plug" evidence="4">
    <location>
        <begin position="203"/>
        <end position="308"/>
    </location>
</feature>
<dbReference type="InterPro" id="IPR023997">
    <property type="entry name" value="TonB-dep_OMP_SusC/RagA_CS"/>
</dbReference>
<dbReference type="RefSeq" id="WP_379662654.1">
    <property type="nucleotide sequence ID" value="NZ_JBHUDG010000015.1"/>
</dbReference>
<dbReference type="NCBIfam" id="TIGR04056">
    <property type="entry name" value="OMP_RagA_SusC"/>
    <property type="match status" value="1"/>
</dbReference>
<keyword evidence="6" id="KW-1185">Reference proteome</keyword>
<dbReference type="Proteomes" id="UP001597118">
    <property type="component" value="Unassembled WGS sequence"/>
</dbReference>
<reference evidence="6" key="1">
    <citation type="journal article" date="2019" name="Int. J. Syst. Evol. Microbiol.">
        <title>The Global Catalogue of Microorganisms (GCM) 10K type strain sequencing project: providing services to taxonomists for standard genome sequencing and annotation.</title>
        <authorList>
            <consortium name="The Broad Institute Genomics Platform"/>
            <consortium name="The Broad Institute Genome Sequencing Center for Infectious Disease"/>
            <person name="Wu L."/>
            <person name="Ma J."/>
        </authorList>
    </citation>
    <scope>NUCLEOTIDE SEQUENCE [LARGE SCALE GENOMIC DNA]</scope>
    <source>
        <strain evidence="6">CCUG 53762</strain>
    </source>
</reference>
<dbReference type="Gene3D" id="2.170.130.10">
    <property type="entry name" value="TonB-dependent receptor, plug domain"/>
    <property type="match status" value="1"/>
</dbReference>
<keyword evidence="2" id="KW-0812">Transmembrane</keyword>
<dbReference type="InterPro" id="IPR037066">
    <property type="entry name" value="Plug_dom_sf"/>
</dbReference>
<keyword evidence="2" id="KW-0472">Membrane</keyword>
<dbReference type="Pfam" id="PF13715">
    <property type="entry name" value="CarbopepD_reg_2"/>
    <property type="match status" value="1"/>
</dbReference>
<dbReference type="InterPro" id="IPR023996">
    <property type="entry name" value="TonB-dep_OMP_SusC/RagA"/>
</dbReference>
<dbReference type="NCBIfam" id="TIGR04057">
    <property type="entry name" value="SusC_RagA_signa"/>
    <property type="match status" value="1"/>
</dbReference>
<dbReference type="InterPro" id="IPR008969">
    <property type="entry name" value="CarboxyPept-like_regulatory"/>
</dbReference>
<comment type="subcellular location">
    <subcellularLocation>
        <location evidence="2">Cell outer membrane</location>
        <topology evidence="2">Multi-pass membrane protein</topology>
    </subcellularLocation>
</comment>
<keyword evidence="2" id="KW-0998">Cell outer membrane</keyword>
<sequence length="1105" mass="122694">MRVKLTCAFIVIAFLQLSFASNAQNITLTKKNISLTELFKEIKKQSGYDFVYKHDLLIKGKSISIDVKNRPLKEVLDQSFENQPFSYSIESKTVVVLPKEKEKNVYQVSPPLSGKVVDKDGNPLAGVSVAVKGESKGTQTDANGNFTLAVSTGSTLVFSYLGFVTQDIVYNNQKAIDVVLSESPQALNEVVVTAYGRQQSKASNVAAISTIKSAEIKQSPAASLSVALAGRLPGLTAIQRSGEPGREDNMLRIRGRGTFNTSDPLVVVDGVERADFLNSLDPNEIESISILKDASSTALYGVRGANGVIIVTTKRGEANKQSINFSAEQSLQNYTRFPERLNAYDYAVLMNEARINAGSTRMYTDDELAHWKNQDWPEAYPDIDWLKEITKPFSSQNRYNLNISGGMPKVKYFINAGALLQDGMFKPDQTEWEANSTLKRYNFRTNFDANLNNSLTASLQLAGNIEKQNRAAGLYGQPGQDATAYIINAVLRQPAGLFNPLTPNGEVQNSPQGISDWPVYGVLNRSGYVIETRNNITGTFSLNQDLSTSVTPGLSVKGLFAFDSRASNIQRRERNFERYQAIIVGDKVEYQLFQGTNTNLSNAQLTSGFLSNSTLQFSANYARKFGIHDVGGLLLYQQEQKHINAELPYNYRSFASRFTYGYAGRYLAEINMGYNGSEQFAKGNRYGFFPAFSAGWVITEEEWGKKIPFAESLKLRASYGIVGNDRMSSARFLYQDNYGKRTGANMTGTPIGWSNLSGGTVENFIGNPDITWETSKKANIGIDATIFKNFSVVAEYFQEERSDILTTRGTVPAMFGNLSALPPLNFGEVKNKGYEVELGYSKAFKNGLSLMLRGNTGYAHNKIIFKDEPLRDDTWSLRYPTTGLMIGQPVGYEVAGYFNTLDEIESWADQSGLGAISQLGDFKYVDKNRDGVIDEKDRVVIGYPNEPLLNYGFSFSLSYKNFDMAGLFQGSAMKSLYISGQGAFASSNLNLSRYLGRWNPERYAAGEEITYPRLTVNSNSNEIANSFFVENASFIRLKTLELGYTLPARWTNHINAKSVRLFFTGLNLFTWDKMKNKDYDPETANGNGTVHPLFKVYNFGLTASF</sequence>
<dbReference type="PROSITE" id="PS52016">
    <property type="entry name" value="TONB_DEPENDENT_REC_3"/>
    <property type="match status" value="1"/>
</dbReference>
<keyword evidence="1 3" id="KW-0732">Signal</keyword>
<evidence type="ECO:0000259" key="4">
    <source>
        <dbReference type="Pfam" id="PF07715"/>
    </source>
</evidence>
<evidence type="ECO:0000256" key="1">
    <source>
        <dbReference type="ARBA" id="ARBA00022729"/>
    </source>
</evidence>
<evidence type="ECO:0000256" key="2">
    <source>
        <dbReference type="PROSITE-ProRule" id="PRU01360"/>
    </source>
</evidence>
<dbReference type="SUPFAM" id="SSF49464">
    <property type="entry name" value="Carboxypeptidase regulatory domain-like"/>
    <property type="match status" value="1"/>
</dbReference>
<gene>
    <name evidence="5" type="ORF">ACFSAH_10340</name>
</gene>
<dbReference type="PANTHER" id="PTHR30069:SF29">
    <property type="entry name" value="HEMOGLOBIN AND HEMOGLOBIN-HAPTOGLOBIN-BINDING PROTEIN 1-RELATED"/>
    <property type="match status" value="1"/>
</dbReference>
<keyword evidence="5" id="KW-0675">Receptor</keyword>
<name>A0ABW4IDG4_9SPHI</name>
<protein>
    <submittedName>
        <fullName evidence="5">TonB-dependent receptor</fullName>
    </submittedName>
</protein>
<accession>A0ABW4IDG4</accession>
<dbReference type="SUPFAM" id="SSF56935">
    <property type="entry name" value="Porins"/>
    <property type="match status" value="1"/>
</dbReference>
<dbReference type="Pfam" id="PF07715">
    <property type="entry name" value="Plug"/>
    <property type="match status" value="1"/>
</dbReference>
<feature type="signal peptide" evidence="3">
    <location>
        <begin position="1"/>
        <end position="23"/>
    </location>
</feature>
<dbReference type="PANTHER" id="PTHR30069">
    <property type="entry name" value="TONB-DEPENDENT OUTER MEMBRANE RECEPTOR"/>
    <property type="match status" value="1"/>
</dbReference>
<proteinExistence type="inferred from homology"/>
<organism evidence="5 6">
    <name type="scientific">Pseudopedobacter beijingensis</name>
    <dbReference type="NCBI Taxonomy" id="1207056"/>
    <lineage>
        <taxon>Bacteria</taxon>
        <taxon>Pseudomonadati</taxon>
        <taxon>Bacteroidota</taxon>
        <taxon>Sphingobacteriia</taxon>
        <taxon>Sphingobacteriales</taxon>
        <taxon>Sphingobacteriaceae</taxon>
        <taxon>Pseudopedobacter</taxon>
    </lineage>
</organism>